<dbReference type="STRING" id="2741.SAMN04489866_1154"/>
<evidence type="ECO:0000313" key="1">
    <source>
        <dbReference type="EMBL" id="SDE05113.1"/>
    </source>
</evidence>
<keyword evidence="2" id="KW-1185">Reference proteome</keyword>
<dbReference type="CDD" id="cd02980">
    <property type="entry name" value="TRX_Fd_family"/>
    <property type="match status" value="1"/>
</dbReference>
<gene>
    <name evidence="1" type="ORF">SAMN04489866_1154</name>
</gene>
<dbReference type="SUPFAM" id="SSF52833">
    <property type="entry name" value="Thioredoxin-like"/>
    <property type="match status" value="1"/>
</dbReference>
<dbReference type="OrthoDB" id="9800692at2"/>
<dbReference type="AlphaFoldDB" id="A0A1G6ZRU8"/>
<organism evidence="1 2">
    <name type="scientific">Peptococcus niger</name>
    <dbReference type="NCBI Taxonomy" id="2741"/>
    <lineage>
        <taxon>Bacteria</taxon>
        <taxon>Bacillati</taxon>
        <taxon>Bacillota</taxon>
        <taxon>Clostridia</taxon>
        <taxon>Eubacteriales</taxon>
        <taxon>Peptococcaceae</taxon>
        <taxon>Peptococcus</taxon>
    </lineage>
</organism>
<proteinExistence type="predicted"/>
<accession>A0A1G6ZRU8</accession>
<sequence length="130" mass="14209">MTQKLSSFEALRAYRSDQQAAYNCGEDRPELRVAMATCAIATGAQETYEALEKALAAEDLPEVQLKKTGCIGYCFAEPTVEVCMPGEPPVLYGPVDEALAFDIVRKHIKGGQLLSEVQVPICHENVKEGF</sequence>
<dbReference type="Gene3D" id="3.40.30.10">
    <property type="entry name" value="Glutaredoxin"/>
    <property type="match status" value="1"/>
</dbReference>
<name>A0A1G6ZRU8_PEPNI</name>
<dbReference type="Proteomes" id="UP000198995">
    <property type="component" value="Unassembled WGS sequence"/>
</dbReference>
<dbReference type="EMBL" id="FNAF01000015">
    <property type="protein sequence ID" value="SDE05113.1"/>
    <property type="molecule type" value="Genomic_DNA"/>
</dbReference>
<protein>
    <submittedName>
        <fullName evidence="1">NAD(P)-dependent iron-only hydrogenase iron-sulfur protein</fullName>
    </submittedName>
</protein>
<reference evidence="1 2" key="1">
    <citation type="submission" date="2016-10" db="EMBL/GenBank/DDBJ databases">
        <authorList>
            <person name="de Groot N.N."/>
        </authorList>
    </citation>
    <scope>NUCLEOTIDE SEQUENCE [LARGE SCALE GENOMIC DNA]</scope>
    <source>
        <strain evidence="1 2">DSM 20475</strain>
    </source>
</reference>
<evidence type="ECO:0000313" key="2">
    <source>
        <dbReference type="Proteomes" id="UP000198995"/>
    </source>
</evidence>
<dbReference type="InterPro" id="IPR036249">
    <property type="entry name" value="Thioredoxin-like_sf"/>
</dbReference>